<dbReference type="EMBL" id="LR796419">
    <property type="protein sequence ID" value="CAB4142342.1"/>
    <property type="molecule type" value="Genomic_DNA"/>
</dbReference>
<protein>
    <recommendedName>
        <fullName evidence="3">Bacteriophage P22, Gp10, DNA-stabilising</fullName>
    </recommendedName>
</protein>
<evidence type="ECO:0000313" key="2">
    <source>
        <dbReference type="EMBL" id="CAB4211971.1"/>
    </source>
</evidence>
<organism evidence="1">
    <name type="scientific">uncultured Caudovirales phage</name>
    <dbReference type="NCBI Taxonomy" id="2100421"/>
    <lineage>
        <taxon>Viruses</taxon>
        <taxon>Duplodnaviria</taxon>
        <taxon>Heunggongvirae</taxon>
        <taxon>Uroviricota</taxon>
        <taxon>Caudoviricetes</taxon>
        <taxon>Peduoviridae</taxon>
        <taxon>Maltschvirus</taxon>
        <taxon>Maltschvirus maltsch</taxon>
    </lineage>
</organism>
<evidence type="ECO:0008006" key="3">
    <source>
        <dbReference type="Google" id="ProtNLM"/>
    </source>
</evidence>
<sequence>MKIPLKGGAYTARSLIANAQRCVNLFPERNPEDAASEFTHYTTPGLTTLATAPNSAPVRGLYTASNGKLFAVVGNKVYYVNGSWAMTEIGTLAIPNGTTPVKMRDNSAIMVIVDGSIYGYTVDLNSNAFAQISNPAFYGATNVAYLDTFLLFNRPNTKQFYTTESDTLIFNPLYYAQKTAAPDVLRTVMVKHRELWLLGEKTSEVWYNAGNQNFPFQSLPGTFVEHGICAPYSAAIDGVSLIWLTRNDRGQAVAVRTEGYDPTKISTYALEAEWSTYAQVDDAIGYTYQSGGHTFYVLTFPTANKTWVYDGTENLWHERAWMDNNGFLHRHRSNCYTFAYNKHVVGDFQNGRLYEMADQVYTDAGDAILRLRSFPHLGSEAKRIVYNQFIADMEVGTAGVGLTPVVALKWSDTRGQTFGAPVQQSVGTTGQFLTSIQWRRLGTARDRVFELSWSQPYRTALNGAYIDFTVCAT</sequence>
<name>A0A6J5M861_9CAUD</name>
<evidence type="ECO:0000313" key="1">
    <source>
        <dbReference type="EMBL" id="CAB4142342.1"/>
    </source>
</evidence>
<proteinExistence type="predicted"/>
<accession>A0A6J5M861</accession>
<reference evidence="1" key="1">
    <citation type="submission" date="2020-04" db="EMBL/GenBank/DDBJ databases">
        <authorList>
            <person name="Chiriac C."/>
            <person name="Salcher M."/>
            <person name="Ghai R."/>
            <person name="Kavagutti S V."/>
        </authorList>
    </citation>
    <scope>NUCLEOTIDE SEQUENCE</scope>
</reference>
<gene>
    <name evidence="2" type="ORF">UFOVP1414_67</name>
    <name evidence="1" type="ORF">UFOVP442_10</name>
</gene>
<dbReference type="EMBL" id="LR797380">
    <property type="protein sequence ID" value="CAB4211971.1"/>
    <property type="molecule type" value="Genomic_DNA"/>
</dbReference>